<evidence type="ECO:0000313" key="8">
    <source>
        <dbReference type="Proteomes" id="UP001431209"/>
    </source>
</evidence>
<gene>
    <name evidence="7" type="ORF">AKO1_007597</name>
</gene>
<protein>
    <submittedName>
        <fullName evidence="7">Methylsterol monooxygenase</fullName>
    </submittedName>
</protein>
<feature type="transmembrane region" description="Helical" evidence="5">
    <location>
        <begin position="114"/>
        <end position="134"/>
    </location>
</feature>
<evidence type="ECO:0000256" key="5">
    <source>
        <dbReference type="SAM" id="Phobius"/>
    </source>
</evidence>
<feature type="domain" description="Fatty acid hydroxylase" evidence="6">
    <location>
        <begin position="117"/>
        <end position="251"/>
    </location>
</feature>
<feature type="transmembrane region" description="Helical" evidence="5">
    <location>
        <begin position="18"/>
        <end position="43"/>
    </location>
</feature>
<dbReference type="PANTHER" id="PTHR11863">
    <property type="entry name" value="STEROL DESATURASE"/>
    <property type="match status" value="1"/>
</dbReference>
<comment type="caution">
    <text evidence="7">The sequence shown here is derived from an EMBL/GenBank/DDBJ whole genome shotgun (WGS) entry which is preliminary data.</text>
</comment>
<accession>A0AAW2YRF4</accession>
<proteinExistence type="predicted"/>
<dbReference type="Proteomes" id="UP001431209">
    <property type="component" value="Unassembled WGS sequence"/>
</dbReference>
<dbReference type="GO" id="GO:0005506">
    <property type="term" value="F:iron ion binding"/>
    <property type="evidence" value="ECO:0007669"/>
    <property type="project" value="InterPro"/>
</dbReference>
<feature type="transmembrane region" description="Helical" evidence="5">
    <location>
        <begin position="76"/>
        <end position="94"/>
    </location>
</feature>
<dbReference type="InterPro" id="IPR006694">
    <property type="entry name" value="Fatty_acid_hydroxylase"/>
</dbReference>
<evidence type="ECO:0000256" key="1">
    <source>
        <dbReference type="ARBA" id="ARBA00004370"/>
    </source>
</evidence>
<comment type="subcellular location">
    <subcellularLocation>
        <location evidence="1">Membrane</location>
    </subcellularLocation>
</comment>
<dbReference type="GO" id="GO:0004497">
    <property type="term" value="F:monooxygenase activity"/>
    <property type="evidence" value="ECO:0007669"/>
    <property type="project" value="UniProtKB-KW"/>
</dbReference>
<dbReference type="GO" id="GO:0016020">
    <property type="term" value="C:membrane"/>
    <property type="evidence" value="ECO:0007669"/>
    <property type="project" value="UniProtKB-SubCell"/>
</dbReference>
<evidence type="ECO:0000256" key="4">
    <source>
        <dbReference type="ARBA" id="ARBA00023136"/>
    </source>
</evidence>
<evidence type="ECO:0000256" key="2">
    <source>
        <dbReference type="ARBA" id="ARBA00022692"/>
    </source>
</evidence>
<keyword evidence="7" id="KW-0503">Monooxygenase</keyword>
<keyword evidence="2 5" id="KW-0812">Transmembrane</keyword>
<evidence type="ECO:0000259" key="6">
    <source>
        <dbReference type="Pfam" id="PF04116"/>
    </source>
</evidence>
<dbReference type="Pfam" id="PF04116">
    <property type="entry name" value="FA_hydroxylase"/>
    <property type="match status" value="1"/>
</dbReference>
<keyword evidence="4 5" id="KW-0472">Membrane</keyword>
<dbReference type="AlphaFoldDB" id="A0AAW2YRF4"/>
<keyword evidence="7" id="KW-0560">Oxidoreductase</keyword>
<evidence type="ECO:0000313" key="7">
    <source>
        <dbReference type="EMBL" id="KAL0479400.1"/>
    </source>
</evidence>
<organism evidence="7 8">
    <name type="scientific">Acrasis kona</name>
    <dbReference type="NCBI Taxonomy" id="1008807"/>
    <lineage>
        <taxon>Eukaryota</taxon>
        <taxon>Discoba</taxon>
        <taxon>Heterolobosea</taxon>
        <taxon>Tetramitia</taxon>
        <taxon>Eutetramitia</taxon>
        <taxon>Acrasidae</taxon>
        <taxon>Acrasis</taxon>
    </lineage>
</organism>
<sequence>MQTFWSHCCREYFYDSELLMFCILIVASFQISFWTLNAALIYLDTHKTRFDKYRIQSNKPKVSLQPELVSKIRKSIVKYTITASLFTPILYLLLNIKGRVDMRGPTPPITTIIWQTLLFIFTEDTLFYWGHYLLHHKSLYKFHKEHHTYQQPIGIVAVLSDPLESLIQIQSAVWLAAALLPHKHIFTLMVWIIIRVHQTVYAHGGYNIPYVHMKHYIPSLFLGCKPHDYHHRVGKYNYGSFFSFWDKVMGTYKEPDTE</sequence>
<keyword evidence="3 5" id="KW-1133">Transmembrane helix</keyword>
<dbReference type="GO" id="GO:0008610">
    <property type="term" value="P:lipid biosynthetic process"/>
    <property type="evidence" value="ECO:0007669"/>
    <property type="project" value="InterPro"/>
</dbReference>
<keyword evidence="8" id="KW-1185">Reference proteome</keyword>
<reference evidence="7 8" key="1">
    <citation type="submission" date="2024-03" db="EMBL/GenBank/DDBJ databases">
        <title>The Acrasis kona genome and developmental transcriptomes reveal deep origins of eukaryotic multicellular pathways.</title>
        <authorList>
            <person name="Sheikh S."/>
            <person name="Fu C.-J."/>
            <person name="Brown M.W."/>
            <person name="Baldauf S.L."/>
        </authorList>
    </citation>
    <scope>NUCLEOTIDE SEQUENCE [LARGE SCALE GENOMIC DNA]</scope>
    <source>
        <strain evidence="7 8">ATCC MYA-3509</strain>
    </source>
</reference>
<dbReference type="EMBL" id="JAOPGA020000552">
    <property type="protein sequence ID" value="KAL0479400.1"/>
    <property type="molecule type" value="Genomic_DNA"/>
</dbReference>
<evidence type="ECO:0000256" key="3">
    <source>
        <dbReference type="ARBA" id="ARBA00022989"/>
    </source>
</evidence>
<dbReference type="InterPro" id="IPR050307">
    <property type="entry name" value="Sterol_Desaturase_Related"/>
</dbReference>
<name>A0AAW2YRF4_9EUKA</name>